<proteinExistence type="predicted"/>
<keyword evidence="7" id="KW-1185">Reference proteome</keyword>
<dbReference type="InterPro" id="IPR011075">
    <property type="entry name" value="TetR_C"/>
</dbReference>
<evidence type="ECO:0000256" key="3">
    <source>
        <dbReference type="ARBA" id="ARBA00023163"/>
    </source>
</evidence>
<dbReference type="Gene3D" id="1.10.357.10">
    <property type="entry name" value="Tetracycline Repressor, domain 2"/>
    <property type="match status" value="1"/>
</dbReference>
<dbReference type="EMBL" id="BAAATZ010000029">
    <property type="protein sequence ID" value="GAA2735070.1"/>
    <property type="molecule type" value="Genomic_DNA"/>
</dbReference>
<keyword evidence="3" id="KW-0804">Transcription</keyword>
<dbReference type="PROSITE" id="PS50977">
    <property type="entry name" value="HTH_TETR_2"/>
    <property type="match status" value="1"/>
</dbReference>
<evidence type="ECO:0000259" key="5">
    <source>
        <dbReference type="PROSITE" id="PS50977"/>
    </source>
</evidence>
<dbReference type="InterPro" id="IPR036271">
    <property type="entry name" value="Tet_transcr_reg_TetR-rel_C_sf"/>
</dbReference>
<evidence type="ECO:0000256" key="1">
    <source>
        <dbReference type="ARBA" id="ARBA00023015"/>
    </source>
</evidence>
<feature type="DNA-binding region" description="H-T-H motif" evidence="4">
    <location>
        <begin position="34"/>
        <end position="53"/>
    </location>
</feature>
<dbReference type="PANTHER" id="PTHR47506">
    <property type="entry name" value="TRANSCRIPTIONAL REGULATORY PROTEIN"/>
    <property type="match status" value="1"/>
</dbReference>
<dbReference type="Proteomes" id="UP001501842">
    <property type="component" value="Unassembled WGS sequence"/>
</dbReference>
<comment type="caution">
    <text evidence="6">The sequence shown here is derived from an EMBL/GenBank/DDBJ whole genome shotgun (WGS) entry which is preliminary data.</text>
</comment>
<evidence type="ECO:0000256" key="2">
    <source>
        <dbReference type="ARBA" id="ARBA00023125"/>
    </source>
</evidence>
<name>A0ABP6H2P5_9ACTN</name>
<dbReference type="InterPro" id="IPR009057">
    <property type="entry name" value="Homeodomain-like_sf"/>
</dbReference>
<reference evidence="7" key="1">
    <citation type="journal article" date="2019" name="Int. J. Syst. Evol. Microbiol.">
        <title>The Global Catalogue of Microorganisms (GCM) 10K type strain sequencing project: providing services to taxonomists for standard genome sequencing and annotation.</title>
        <authorList>
            <consortium name="The Broad Institute Genomics Platform"/>
            <consortium name="The Broad Institute Genome Sequencing Center for Infectious Disease"/>
            <person name="Wu L."/>
            <person name="Ma J."/>
        </authorList>
    </citation>
    <scope>NUCLEOTIDE SEQUENCE [LARGE SCALE GENOMIC DNA]</scope>
    <source>
        <strain evidence="7">JCM 8201</strain>
    </source>
</reference>
<keyword evidence="2 4" id="KW-0238">DNA-binding</keyword>
<protein>
    <submittedName>
        <fullName evidence="6">TetR/AcrR family transcriptional regulator</fullName>
    </submittedName>
</protein>
<evidence type="ECO:0000313" key="6">
    <source>
        <dbReference type="EMBL" id="GAA2735070.1"/>
    </source>
</evidence>
<evidence type="ECO:0000313" key="7">
    <source>
        <dbReference type="Proteomes" id="UP001501842"/>
    </source>
</evidence>
<evidence type="ECO:0000256" key="4">
    <source>
        <dbReference type="PROSITE-ProRule" id="PRU00335"/>
    </source>
</evidence>
<dbReference type="RefSeq" id="WP_344455148.1">
    <property type="nucleotide sequence ID" value="NZ_BAAATZ010000029.1"/>
</dbReference>
<dbReference type="Gene3D" id="1.10.10.60">
    <property type="entry name" value="Homeodomain-like"/>
    <property type="match status" value="1"/>
</dbReference>
<dbReference type="PANTHER" id="PTHR47506:SF6">
    <property type="entry name" value="HTH-TYPE TRANSCRIPTIONAL REPRESSOR NEMR"/>
    <property type="match status" value="1"/>
</dbReference>
<dbReference type="SUPFAM" id="SSF46689">
    <property type="entry name" value="Homeodomain-like"/>
    <property type="match status" value="1"/>
</dbReference>
<keyword evidence="1" id="KW-0805">Transcription regulation</keyword>
<dbReference type="Pfam" id="PF00440">
    <property type="entry name" value="TetR_N"/>
    <property type="match status" value="1"/>
</dbReference>
<gene>
    <name evidence="6" type="ORF">GCM10010439_58950</name>
</gene>
<organism evidence="6 7">
    <name type="scientific">Actinocorallia aurantiaca</name>
    <dbReference type="NCBI Taxonomy" id="46204"/>
    <lineage>
        <taxon>Bacteria</taxon>
        <taxon>Bacillati</taxon>
        <taxon>Actinomycetota</taxon>
        <taxon>Actinomycetes</taxon>
        <taxon>Streptosporangiales</taxon>
        <taxon>Thermomonosporaceae</taxon>
        <taxon>Actinocorallia</taxon>
    </lineage>
</organism>
<sequence>MSPRKSVTETAATRTRILECALASASADGLEGVTIGRLAAELEMSKAGVIGHFGTKEALQLAVLDTAVDRFVQRVPARAVGARPGTERLARAFGEWIDYMAEDGRGCFLTSVGTEFDDRPGPVRDAVIAALSRWSAYVLDEIRTAVDSGELPQDTDPDQLAFELDGVVLATAQAVRLHHDPLATTRARRTLARLLPS</sequence>
<dbReference type="InterPro" id="IPR001647">
    <property type="entry name" value="HTH_TetR"/>
</dbReference>
<dbReference type="Pfam" id="PF16925">
    <property type="entry name" value="TetR_C_13"/>
    <property type="match status" value="1"/>
</dbReference>
<accession>A0ABP6H2P5</accession>
<feature type="domain" description="HTH tetR-type" evidence="5">
    <location>
        <begin position="11"/>
        <end position="71"/>
    </location>
</feature>
<dbReference type="SUPFAM" id="SSF48498">
    <property type="entry name" value="Tetracyclin repressor-like, C-terminal domain"/>
    <property type="match status" value="1"/>
</dbReference>